<evidence type="ECO:0000256" key="1">
    <source>
        <dbReference type="SAM" id="Phobius"/>
    </source>
</evidence>
<keyword evidence="1" id="KW-0472">Membrane</keyword>
<keyword evidence="1" id="KW-1133">Transmembrane helix</keyword>
<keyword evidence="3" id="KW-1185">Reference proteome</keyword>
<evidence type="ECO:0000313" key="2">
    <source>
        <dbReference type="EMBL" id="SDJ59690.1"/>
    </source>
</evidence>
<name>A0A1G8V3F2_9GAMM</name>
<gene>
    <name evidence="2" type="ORF">SAMN05216212_0359</name>
</gene>
<feature type="transmembrane region" description="Helical" evidence="1">
    <location>
        <begin position="15"/>
        <end position="36"/>
    </location>
</feature>
<dbReference type="InterPro" id="IPR021732">
    <property type="entry name" value="DUF3301"/>
</dbReference>
<dbReference type="Pfam" id="PF11743">
    <property type="entry name" value="DUF3301"/>
    <property type="match status" value="1"/>
</dbReference>
<dbReference type="STRING" id="658219.SAMN05216212_0359"/>
<dbReference type="RefSeq" id="WP_245720544.1">
    <property type="nucleotide sequence ID" value="NZ_FNFH01000001.1"/>
</dbReference>
<accession>A0A1G8V3F2</accession>
<dbReference type="Proteomes" id="UP000199305">
    <property type="component" value="Unassembled WGS sequence"/>
</dbReference>
<reference evidence="3" key="1">
    <citation type="submission" date="2016-10" db="EMBL/GenBank/DDBJ databases">
        <authorList>
            <person name="Varghese N."/>
            <person name="Submissions S."/>
        </authorList>
    </citation>
    <scope>NUCLEOTIDE SEQUENCE [LARGE SCALE GENOMIC DNA]</scope>
    <source>
        <strain evidence="3">CGMCC 1.10658</strain>
    </source>
</reference>
<evidence type="ECO:0000313" key="3">
    <source>
        <dbReference type="Proteomes" id="UP000199305"/>
    </source>
</evidence>
<organism evidence="2 3">
    <name type="scientific">Microbulbifer yueqingensis</name>
    <dbReference type="NCBI Taxonomy" id="658219"/>
    <lineage>
        <taxon>Bacteria</taxon>
        <taxon>Pseudomonadati</taxon>
        <taxon>Pseudomonadota</taxon>
        <taxon>Gammaproteobacteria</taxon>
        <taxon>Cellvibrionales</taxon>
        <taxon>Microbulbiferaceae</taxon>
        <taxon>Microbulbifer</taxon>
    </lineage>
</organism>
<protein>
    <recommendedName>
        <fullName evidence="4">DUF3301 domain-containing protein</fullName>
    </recommendedName>
</protein>
<keyword evidence="1" id="KW-0812">Transmembrane</keyword>
<proteinExistence type="predicted"/>
<dbReference type="AlphaFoldDB" id="A0A1G8V3F2"/>
<sequence>MLFLNANHNKPADMYYSLGDLLWIFLLALFGWYLWAGMAAKELARRAAASHCRQLGVQLLDDTVALVRTRVRRNRNGRLALQRQYEFEFTSTGERRYSGIVVLHGNRVEQLQLSPHHLA</sequence>
<dbReference type="EMBL" id="FNFH01000001">
    <property type="protein sequence ID" value="SDJ59690.1"/>
    <property type="molecule type" value="Genomic_DNA"/>
</dbReference>
<evidence type="ECO:0008006" key="4">
    <source>
        <dbReference type="Google" id="ProtNLM"/>
    </source>
</evidence>